<dbReference type="OrthoDB" id="8947657at2759"/>
<dbReference type="InterPro" id="IPR036179">
    <property type="entry name" value="Ig-like_dom_sf"/>
</dbReference>
<dbReference type="SMART" id="SM00406">
    <property type="entry name" value="IGv"/>
    <property type="match status" value="2"/>
</dbReference>
<evidence type="ECO:0000256" key="4">
    <source>
        <dbReference type="ARBA" id="ARBA00022859"/>
    </source>
</evidence>
<dbReference type="InterPro" id="IPR013783">
    <property type="entry name" value="Ig-like_fold"/>
</dbReference>
<keyword evidence="9" id="KW-1133">Transmembrane helix</keyword>
<organism evidence="12 13">
    <name type="scientific">Parambassis ranga</name>
    <name type="common">Indian glassy fish</name>
    <dbReference type="NCBI Taxonomy" id="210632"/>
    <lineage>
        <taxon>Eukaryota</taxon>
        <taxon>Metazoa</taxon>
        <taxon>Chordata</taxon>
        <taxon>Craniata</taxon>
        <taxon>Vertebrata</taxon>
        <taxon>Euteleostomi</taxon>
        <taxon>Actinopterygii</taxon>
        <taxon>Neopterygii</taxon>
        <taxon>Teleostei</taxon>
        <taxon>Neoteleostei</taxon>
        <taxon>Acanthomorphata</taxon>
        <taxon>Ovalentaria</taxon>
        <taxon>Ambassidae</taxon>
        <taxon>Parambassis</taxon>
    </lineage>
</organism>
<gene>
    <name evidence="13" type="primary">LOC114443025</name>
</gene>
<accession>A0A6P7J954</accession>
<dbReference type="Pfam" id="PF07686">
    <property type="entry name" value="V-set"/>
    <property type="match status" value="1"/>
</dbReference>
<sequence length="334" mass="37668">MVVFWIILLVLHGGHSLISVIQVQPGEPVTLTCALPKSEITREEVYWYKQTVGETLRVIVSLKKPLPLKFAPEFSNLRWKAEKDQEFFNLTIMEMKPEDEGMYHCAITVWLESVKWTGTYLLMKGHSRTSNYTVVQRPAASGPGLSDTLQCSILSDSQNKSCSGDLSMFWFRSHKSHPDIIFTDGHRQDECEERSDSQKRCVYHFSKNISSSDSGTYYCALATCGEILFGRGTKPDLEQTGPNALLIIICLVISVTVNIVFICNQLMRAACTKNKGRESTTSQEKPDNMSQFTKDESDLNYAALQFSGDKTSSGRKKKELKTKERVYSDVRGSL</sequence>
<evidence type="ECO:0000256" key="1">
    <source>
        <dbReference type="ARBA" id="ARBA00004236"/>
    </source>
</evidence>
<dbReference type="GO" id="GO:0005886">
    <property type="term" value="C:plasma membrane"/>
    <property type="evidence" value="ECO:0007669"/>
    <property type="project" value="UniProtKB-SubCell"/>
</dbReference>
<keyword evidence="7" id="KW-0325">Glycoprotein</keyword>
<dbReference type="InParanoid" id="A0A6P7J954"/>
<dbReference type="PANTHER" id="PTHR19433:SF133">
    <property type="entry name" value="IMMUNE-TYPE RECEPTOR 5 PRECURSOR-RELATED"/>
    <property type="match status" value="1"/>
</dbReference>
<evidence type="ECO:0000259" key="11">
    <source>
        <dbReference type="PROSITE" id="PS50835"/>
    </source>
</evidence>
<dbReference type="PROSITE" id="PS50835">
    <property type="entry name" value="IG_LIKE"/>
    <property type="match status" value="2"/>
</dbReference>
<reference evidence="13" key="1">
    <citation type="submission" date="2025-08" db="UniProtKB">
        <authorList>
            <consortium name="RefSeq"/>
        </authorList>
    </citation>
    <scope>IDENTIFICATION</scope>
</reference>
<evidence type="ECO:0000313" key="12">
    <source>
        <dbReference type="Proteomes" id="UP000515145"/>
    </source>
</evidence>
<keyword evidence="3 10" id="KW-0732">Signal</keyword>
<protein>
    <submittedName>
        <fullName evidence="13">Uncharacterized protein LOC114443025</fullName>
    </submittedName>
</protein>
<dbReference type="AlphaFoldDB" id="A0A6P7J954"/>
<keyword evidence="2" id="KW-1003">Cell membrane</keyword>
<feature type="region of interest" description="Disordered" evidence="8">
    <location>
        <begin position="274"/>
        <end position="334"/>
    </location>
</feature>
<dbReference type="InterPro" id="IPR013106">
    <property type="entry name" value="Ig_V-set"/>
</dbReference>
<feature type="transmembrane region" description="Helical" evidence="9">
    <location>
        <begin position="244"/>
        <end position="267"/>
    </location>
</feature>
<evidence type="ECO:0000256" key="9">
    <source>
        <dbReference type="SAM" id="Phobius"/>
    </source>
</evidence>
<dbReference type="CDD" id="cd00099">
    <property type="entry name" value="IgV"/>
    <property type="match status" value="1"/>
</dbReference>
<feature type="domain" description="Ig-like" evidence="11">
    <location>
        <begin position="16"/>
        <end position="108"/>
    </location>
</feature>
<dbReference type="InterPro" id="IPR007110">
    <property type="entry name" value="Ig-like_dom"/>
</dbReference>
<evidence type="ECO:0000256" key="8">
    <source>
        <dbReference type="SAM" id="MobiDB-lite"/>
    </source>
</evidence>
<comment type="subcellular location">
    <subcellularLocation>
        <location evidence="1">Cell membrane</location>
    </subcellularLocation>
</comment>
<feature type="domain" description="Ig-like" evidence="11">
    <location>
        <begin position="130"/>
        <end position="219"/>
    </location>
</feature>
<evidence type="ECO:0000313" key="13">
    <source>
        <dbReference type="RefSeq" id="XP_028272736.1"/>
    </source>
</evidence>
<keyword evidence="9" id="KW-0812">Transmembrane</keyword>
<feature type="signal peptide" evidence="10">
    <location>
        <begin position="1"/>
        <end position="16"/>
    </location>
</feature>
<keyword evidence="12" id="KW-1185">Reference proteome</keyword>
<dbReference type="Gene3D" id="2.60.40.10">
    <property type="entry name" value="Immunoglobulins"/>
    <property type="match status" value="2"/>
</dbReference>
<proteinExistence type="predicted"/>
<dbReference type="SUPFAM" id="SSF48726">
    <property type="entry name" value="Immunoglobulin"/>
    <property type="match status" value="2"/>
</dbReference>
<evidence type="ECO:0000256" key="3">
    <source>
        <dbReference type="ARBA" id="ARBA00022729"/>
    </source>
</evidence>
<dbReference type="Proteomes" id="UP000515145">
    <property type="component" value="Chromosome 10"/>
</dbReference>
<evidence type="ECO:0000256" key="2">
    <source>
        <dbReference type="ARBA" id="ARBA00022475"/>
    </source>
</evidence>
<evidence type="ECO:0000256" key="6">
    <source>
        <dbReference type="ARBA" id="ARBA00023157"/>
    </source>
</evidence>
<dbReference type="GO" id="GO:0002376">
    <property type="term" value="P:immune system process"/>
    <property type="evidence" value="ECO:0007669"/>
    <property type="project" value="UniProtKB-KW"/>
</dbReference>
<evidence type="ECO:0000256" key="5">
    <source>
        <dbReference type="ARBA" id="ARBA00023136"/>
    </source>
</evidence>
<keyword evidence="6" id="KW-1015">Disulfide bond</keyword>
<dbReference type="SMART" id="SM00409">
    <property type="entry name" value="IG"/>
    <property type="match status" value="2"/>
</dbReference>
<evidence type="ECO:0000256" key="7">
    <source>
        <dbReference type="ARBA" id="ARBA00023180"/>
    </source>
</evidence>
<dbReference type="PANTHER" id="PTHR19433">
    <property type="entry name" value="T-CELL RECEPTOR ALPHA CHAIN V REGION-RELATED"/>
    <property type="match status" value="1"/>
</dbReference>
<keyword evidence="5 9" id="KW-0472">Membrane</keyword>
<dbReference type="RefSeq" id="XP_028272736.1">
    <property type="nucleotide sequence ID" value="XM_028416935.1"/>
</dbReference>
<feature type="compositionally biased region" description="Polar residues" evidence="8">
    <location>
        <begin position="279"/>
        <end position="292"/>
    </location>
</feature>
<dbReference type="GO" id="GO:0009617">
    <property type="term" value="P:response to bacterium"/>
    <property type="evidence" value="ECO:0007669"/>
    <property type="project" value="TreeGrafter"/>
</dbReference>
<evidence type="ECO:0000256" key="10">
    <source>
        <dbReference type="SAM" id="SignalP"/>
    </source>
</evidence>
<keyword evidence="4" id="KW-0391">Immunity</keyword>
<dbReference type="InterPro" id="IPR003599">
    <property type="entry name" value="Ig_sub"/>
</dbReference>
<dbReference type="GeneID" id="114443025"/>
<name>A0A6P7J954_9TELE</name>
<dbReference type="InterPro" id="IPR052051">
    <property type="entry name" value="TCR_complex_component"/>
</dbReference>
<feature type="chain" id="PRO_5027820262" evidence="10">
    <location>
        <begin position="17"/>
        <end position="334"/>
    </location>
</feature>